<accession>A0A101U634</accession>
<dbReference type="STRING" id="661399.AQJ67_10580"/>
<evidence type="ECO:0000259" key="2">
    <source>
        <dbReference type="PROSITE" id="PS50943"/>
    </source>
</evidence>
<feature type="region of interest" description="Disordered" evidence="1">
    <location>
        <begin position="1"/>
        <end position="22"/>
    </location>
</feature>
<sequence length="310" mass="34807">MVQQLAGAGDPGETESPKAGRGVRYLRDEPAPSAQRMVLGHALRKRRKSLNLKQGQVARFIGGSASKVSRIENGRHQFKERDLQALFQLYGIDDPTEQELLLGLAAGANEAAWWQPWSWATSKHLQAVVSFEEMAQRIRSYEPLHIHGLLQTPAYSQAVINRGPGTFQELEARAQLRRERKARFADAPADKTGMFIIDEVTLRRPVGSMEVMCGQLEHLLELSADPRYQFRLAELGRCDLPVDLGATTIFDFAGMLPTLVYAEGFDGGLIIEDDEAVDLRVKAFDALLFASLAPRQTRRRISDLLRHYRR</sequence>
<feature type="domain" description="HTH cro/C1-type" evidence="2">
    <location>
        <begin position="43"/>
        <end position="98"/>
    </location>
</feature>
<dbReference type="OrthoDB" id="4314786at2"/>
<dbReference type="CDD" id="cd00093">
    <property type="entry name" value="HTH_XRE"/>
    <property type="match status" value="1"/>
</dbReference>
<dbReference type="InterPro" id="IPR043917">
    <property type="entry name" value="DUF5753"/>
</dbReference>
<dbReference type="AlphaFoldDB" id="A0A101U634"/>
<evidence type="ECO:0000313" key="3">
    <source>
        <dbReference type="EMBL" id="KUO04636.1"/>
    </source>
</evidence>
<dbReference type="SUPFAM" id="SSF47413">
    <property type="entry name" value="lambda repressor-like DNA-binding domains"/>
    <property type="match status" value="1"/>
</dbReference>
<dbReference type="PROSITE" id="PS50943">
    <property type="entry name" value="HTH_CROC1"/>
    <property type="match status" value="1"/>
</dbReference>
<dbReference type="Pfam" id="PF19054">
    <property type="entry name" value="DUF5753"/>
    <property type="match status" value="1"/>
</dbReference>
<comment type="caution">
    <text evidence="3">The sequence shown here is derived from an EMBL/GenBank/DDBJ whole genome shotgun (WGS) entry which is preliminary data.</text>
</comment>
<reference evidence="3 4" key="1">
    <citation type="submission" date="2015-10" db="EMBL/GenBank/DDBJ databases">
        <title>Draft genome sequence of Streptomyces caeruleatus NRRL B-24802, type strain for the species Streptomyces caeruleatus.</title>
        <authorList>
            <person name="Ruckert C."/>
            <person name="Winkler A."/>
            <person name="Kalinowski J."/>
            <person name="Kampfer P."/>
            <person name="Glaeser S."/>
        </authorList>
    </citation>
    <scope>NUCLEOTIDE SEQUENCE [LARGE SCALE GENOMIC DNA]</scope>
    <source>
        <strain evidence="3 4">NRRL B-24802</strain>
    </source>
</reference>
<dbReference type="GO" id="GO:0003677">
    <property type="term" value="F:DNA binding"/>
    <property type="evidence" value="ECO:0007669"/>
    <property type="project" value="InterPro"/>
</dbReference>
<dbReference type="InterPro" id="IPR001387">
    <property type="entry name" value="Cro/C1-type_HTH"/>
</dbReference>
<gene>
    <name evidence="3" type="ORF">AQJ67_10580</name>
</gene>
<proteinExistence type="predicted"/>
<keyword evidence="4" id="KW-1185">Reference proteome</keyword>
<evidence type="ECO:0000313" key="4">
    <source>
        <dbReference type="Proteomes" id="UP000053429"/>
    </source>
</evidence>
<organism evidence="3 4">
    <name type="scientific">Streptomyces caeruleatus</name>
    <dbReference type="NCBI Taxonomy" id="661399"/>
    <lineage>
        <taxon>Bacteria</taxon>
        <taxon>Bacillati</taxon>
        <taxon>Actinomycetota</taxon>
        <taxon>Actinomycetes</taxon>
        <taxon>Kitasatosporales</taxon>
        <taxon>Streptomycetaceae</taxon>
        <taxon>Streptomyces</taxon>
    </lineage>
</organism>
<dbReference type="Gene3D" id="1.10.260.40">
    <property type="entry name" value="lambda repressor-like DNA-binding domains"/>
    <property type="match status" value="1"/>
</dbReference>
<evidence type="ECO:0000256" key="1">
    <source>
        <dbReference type="SAM" id="MobiDB-lite"/>
    </source>
</evidence>
<dbReference type="Proteomes" id="UP000053429">
    <property type="component" value="Unassembled WGS sequence"/>
</dbReference>
<dbReference type="SMART" id="SM00530">
    <property type="entry name" value="HTH_XRE"/>
    <property type="match status" value="1"/>
</dbReference>
<dbReference type="InterPro" id="IPR010982">
    <property type="entry name" value="Lambda_DNA-bd_dom_sf"/>
</dbReference>
<dbReference type="RefSeq" id="WP_062717826.1">
    <property type="nucleotide sequence ID" value="NZ_KQ948926.1"/>
</dbReference>
<protein>
    <submittedName>
        <fullName evidence="3">XRE family transcriptional regulator</fullName>
    </submittedName>
</protein>
<dbReference type="Pfam" id="PF13560">
    <property type="entry name" value="HTH_31"/>
    <property type="match status" value="1"/>
</dbReference>
<name>A0A101U634_9ACTN</name>
<dbReference type="EMBL" id="LMWY01000011">
    <property type="protein sequence ID" value="KUO04636.1"/>
    <property type="molecule type" value="Genomic_DNA"/>
</dbReference>